<sequence length="74" mass="7825">MDERIDNIITAVYDLGDGTRVAEGIDPNGEAVFAVLGDPNGEDGCACAQHARHEQIGKLPADILARIHTGGARR</sequence>
<organism evidence="1 2">
    <name type="scientific">Microbacterium rhizosphaerae</name>
    <dbReference type="NCBI Taxonomy" id="1678237"/>
    <lineage>
        <taxon>Bacteria</taxon>
        <taxon>Bacillati</taxon>
        <taxon>Actinomycetota</taxon>
        <taxon>Actinomycetes</taxon>
        <taxon>Micrococcales</taxon>
        <taxon>Microbacteriaceae</taxon>
        <taxon>Microbacterium</taxon>
    </lineage>
</organism>
<dbReference type="EMBL" id="CP139368">
    <property type="protein sequence ID" value="WPR88388.1"/>
    <property type="molecule type" value="Genomic_DNA"/>
</dbReference>
<gene>
    <name evidence="1" type="ORF">SM116_11425</name>
</gene>
<keyword evidence="2" id="KW-1185">Reference proteome</keyword>
<evidence type="ECO:0000313" key="1">
    <source>
        <dbReference type="EMBL" id="WPR88388.1"/>
    </source>
</evidence>
<reference evidence="1 2" key="1">
    <citation type="submission" date="2023-11" db="EMBL/GenBank/DDBJ databases">
        <title>Genome sequence of Microbacterium rhizosphaerae KACC 19337.</title>
        <authorList>
            <person name="Choi H."/>
            <person name="Kim S."/>
            <person name="Kim Y."/>
            <person name="Kwon S.-W."/>
            <person name="Heo J."/>
        </authorList>
    </citation>
    <scope>NUCLEOTIDE SEQUENCE [LARGE SCALE GENOMIC DNA]</scope>
    <source>
        <strain evidence="1 2">KACC 19337</strain>
    </source>
</reference>
<name>A0ABZ0SHI4_9MICO</name>
<protein>
    <submittedName>
        <fullName evidence="1">Uncharacterized protein</fullName>
    </submittedName>
</protein>
<dbReference type="Proteomes" id="UP001323798">
    <property type="component" value="Chromosome"/>
</dbReference>
<proteinExistence type="predicted"/>
<accession>A0ABZ0SHI4</accession>
<dbReference type="RefSeq" id="WP_320941108.1">
    <property type="nucleotide sequence ID" value="NZ_BAABEU010000006.1"/>
</dbReference>
<evidence type="ECO:0000313" key="2">
    <source>
        <dbReference type="Proteomes" id="UP001323798"/>
    </source>
</evidence>